<dbReference type="Proteomes" id="UP000002729">
    <property type="component" value="Unassembled WGS sequence"/>
</dbReference>
<protein>
    <recommendedName>
        <fullName evidence="4">OTU domain-containing protein</fullName>
    </recommendedName>
</protein>
<organism evidence="3">
    <name type="scientific">Aureococcus anophagefferens</name>
    <name type="common">Harmful bloom alga</name>
    <dbReference type="NCBI Taxonomy" id="44056"/>
    <lineage>
        <taxon>Eukaryota</taxon>
        <taxon>Sar</taxon>
        <taxon>Stramenopiles</taxon>
        <taxon>Ochrophyta</taxon>
        <taxon>Pelagophyceae</taxon>
        <taxon>Pelagomonadales</taxon>
        <taxon>Pelagomonadaceae</taxon>
        <taxon>Aureococcus</taxon>
    </lineage>
</organism>
<dbReference type="KEGG" id="aaf:AURANDRAFT_67592"/>
<dbReference type="InParanoid" id="F0YLS0"/>
<gene>
    <name evidence="2" type="ORF">AURANDRAFT_67592</name>
</gene>
<evidence type="ECO:0000313" key="3">
    <source>
        <dbReference type="Proteomes" id="UP000002729"/>
    </source>
</evidence>
<dbReference type="OrthoDB" id="203552at2759"/>
<proteinExistence type="predicted"/>
<evidence type="ECO:0008006" key="4">
    <source>
        <dbReference type="Google" id="ProtNLM"/>
    </source>
</evidence>
<evidence type="ECO:0000256" key="1">
    <source>
        <dbReference type="SAM" id="MobiDB-lite"/>
    </source>
</evidence>
<dbReference type="CDD" id="cd22744">
    <property type="entry name" value="OTU"/>
    <property type="match status" value="1"/>
</dbReference>
<dbReference type="OMA" id="IDIMALP"/>
<dbReference type="RefSeq" id="XP_009041338.1">
    <property type="nucleotide sequence ID" value="XM_009043090.1"/>
</dbReference>
<dbReference type="GeneID" id="20226327"/>
<sequence length="206" mass="22698">MARSSKIQRLLGPDWSIKFMKADGDCYYAAISAALENDFTVQALRDVVADACTEETLTMMRLAQRTGCGSYDHLRKIDDVEELKRRIRVTGGNTSAGQCVWACDFSIQTVAEHLGLAVLILDEAAPWGSQYVSILPDAPPDRVVCLQRTRRQHYNLLVRGETTFFDAADEDLGARWPAFGRRYGSGGGGDAPAAAEDAPAAKRRRR</sequence>
<feature type="region of interest" description="Disordered" evidence="1">
    <location>
        <begin position="183"/>
        <end position="206"/>
    </location>
</feature>
<reference evidence="2 3" key="1">
    <citation type="journal article" date="2011" name="Proc. Natl. Acad. Sci. U.S.A.">
        <title>Niche of harmful alga Aureococcus anophagefferens revealed through ecogenomics.</title>
        <authorList>
            <person name="Gobler C.J."/>
            <person name="Berry D.L."/>
            <person name="Dyhrman S.T."/>
            <person name="Wilhelm S.W."/>
            <person name="Salamov A."/>
            <person name="Lobanov A.V."/>
            <person name="Zhang Y."/>
            <person name="Collier J.L."/>
            <person name="Wurch L.L."/>
            <person name="Kustka A.B."/>
            <person name="Dill B.D."/>
            <person name="Shah M."/>
            <person name="VerBerkmoes N.C."/>
            <person name="Kuo A."/>
            <person name="Terry A."/>
            <person name="Pangilinan J."/>
            <person name="Lindquist E.A."/>
            <person name="Lucas S."/>
            <person name="Paulsen I.T."/>
            <person name="Hattenrath-Lehmann T.K."/>
            <person name="Talmage S.C."/>
            <person name="Walker E.A."/>
            <person name="Koch F."/>
            <person name="Burson A.M."/>
            <person name="Marcoval M.A."/>
            <person name="Tang Y.Z."/>
            <person name="Lecleir G.R."/>
            <person name="Coyne K.J."/>
            <person name="Berg G.M."/>
            <person name="Bertrand E.M."/>
            <person name="Saito M.A."/>
            <person name="Gladyshev V.N."/>
            <person name="Grigoriev I.V."/>
        </authorList>
    </citation>
    <scope>NUCLEOTIDE SEQUENCE [LARGE SCALE GENOMIC DNA]</scope>
    <source>
        <strain evidence="3">CCMP 1984</strain>
    </source>
</reference>
<dbReference type="EMBL" id="GL833158">
    <property type="protein sequence ID" value="EGB03913.1"/>
    <property type="molecule type" value="Genomic_DNA"/>
</dbReference>
<dbReference type="Gene3D" id="3.90.70.80">
    <property type="match status" value="1"/>
</dbReference>
<evidence type="ECO:0000313" key="2">
    <source>
        <dbReference type="EMBL" id="EGB03913.1"/>
    </source>
</evidence>
<dbReference type="AlphaFoldDB" id="F0YLS0"/>
<name>F0YLS0_AURAN</name>
<accession>F0YLS0</accession>
<keyword evidence="3" id="KW-1185">Reference proteome</keyword>